<comment type="caution">
    <text evidence="1">The sequence shown here is derived from an EMBL/GenBank/DDBJ whole genome shotgun (WGS) entry which is preliminary data.</text>
</comment>
<protein>
    <recommendedName>
        <fullName evidence="3">F-box associated domain-containing protein</fullName>
    </recommendedName>
</protein>
<dbReference type="AlphaFoldDB" id="A0A2G5UND3"/>
<keyword evidence="2" id="KW-1185">Reference proteome</keyword>
<dbReference type="EMBL" id="PDUG01000003">
    <property type="protein sequence ID" value="PIC41085.1"/>
    <property type="molecule type" value="Genomic_DNA"/>
</dbReference>
<evidence type="ECO:0000313" key="2">
    <source>
        <dbReference type="Proteomes" id="UP000230233"/>
    </source>
</evidence>
<name>A0A2G5UND3_9PELO</name>
<sequence>MSEPAKPKPDFRLMDLDYWCRRQMISHWEIRKQIPFSYCSKESFKLVKSLNQNPAFSIQLDGAEWITVNIGGETYMNGSTQRFKVVDNGIDLPRIGYATPVNYGLSARDAFVHLCEMYHHKELTIRLDPESKTPVDAVKNVLDGFPTNTIIYSDGSDREEVNVYIRSALELLLPSKTLFMSENPYNFYHDFRDKVLQFEYENLVLQNLKQIDLLDVKSIHTEVSITPCCFQIGRRLITTQHFQGFIRKWIKSEIYPKFKTILIHSYSRDMEENYQQKVLDGLLYQQLPNDGKYKHRSTKFTVSTCTMAEPANAPKPDFRLMDLDYWCRRRMISHWDVKKQIAFSHCSKESFELVKSLNQKPEITITLDELKWITVNIGKEVLGRDSEIYLIKLVDEEIAHPGYATPINFGLNARDAFIHLCKMYHQKELTIRLNLQSKTPLDAIRNVFDGFPVHTITYCDGSNREEEKAYIRNMLEFLLPSKTLLMSKNPYDTYQEFRDNVLQFEYETLVLQRPEQIDLLDLKAMNTEINLTLSGRNLPLNTQQFRGFIEKWIRSEAYPKFKTIAFHAESRGVEENYQEKILDGLLYQQLPNGWRSKNVPGGIYWGEFFQVNGNFEVQREVDGQKAVISFATFGQAILWKFFVV</sequence>
<gene>
    <name evidence="1" type="primary">Cnig_chr_III.g8620</name>
    <name evidence="1" type="ORF">B9Z55_008620</name>
</gene>
<organism evidence="1 2">
    <name type="scientific">Caenorhabditis nigoni</name>
    <dbReference type="NCBI Taxonomy" id="1611254"/>
    <lineage>
        <taxon>Eukaryota</taxon>
        <taxon>Metazoa</taxon>
        <taxon>Ecdysozoa</taxon>
        <taxon>Nematoda</taxon>
        <taxon>Chromadorea</taxon>
        <taxon>Rhabditida</taxon>
        <taxon>Rhabditina</taxon>
        <taxon>Rhabditomorpha</taxon>
        <taxon>Rhabditoidea</taxon>
        <taxon>Rhabditidae</taxon>
        <taxon>Peloderinae</taxon>
        <taxon>Caenorhabditis</taxon>
    </lineage>
</organism>
<dbReference type="PANTHER" id="PTHR22899">
    <property type="entry name" value="CYCLIN-RELATED F-BOX FAMILY"/>
    <property type="match status" value="1"/>
</dbReference>
<evidence type="ECO:0008006" key="3">
    <source>
        <dbReference type="Google" id="ProtNLM"/>
    </source>
</evidence>
<dbReference type="Proteomes" id="UP000230233">
    <property type="component" value="Chromosome III"/>
</dbReference>
<dbReference type="InterPro" id="IPR053222">
    <property type="entry name" value="Zygotic_Embryogenesis-Asso"/>
</dbReference>
<evidence type="ECO:0000313" key="1">
    <source>
        <dbReference type="EMBL" id="PIC41085.1"/>
    </source>
</evidence>
<proteinExistence type="predicted"/>
<dbReference type="PANTHER" id="PTHR22899:SF0">
    <property type="entry name" value="F-BOX ASSOCIATED DOMAIN-CONTAINING PROTEIN-RELATED"/>
    <property type="match status" value="1"/>
</dbReference>
<accession>A0A2G5UND3</accession>
<reference evidence="2" key="1">
    <citation type="submission" date="2017-10" db="EMBL/GenBank/DDBJ databases">
        <title>Rapid genome shrinkage in a self-fertile nematode reveals novel sperm competition proteins.</title>
        <authorList>
            <person name="Yin D."/>
            <person name="Schwarz E.M."/>
            <person name="Thomas C.G."/>
            <person name="Felde R.L."/>
            <person name="Korf I.F."/>
            <person name="Cutter A.D."/>
            <person name="Schartner C.M."/>
            <person name="Ralston E.J."/>
            <person name="Meyer B.J."/>
            <person name="Haag E.S."/>
        </authorList>
    </citation>
    <scope>NUCLEOTIDE SEQUENCE [LARGE SCALE GENOMIC DNA]</scope>
    <source>
        <strain evidence="2">JU1422</strain>
    </source>
</reference>